<evidence type="ECO:0000256" key="1">
    <source>
        <dbReference type="SAM" id="MobiDB-lite"/>
    </source>
</evidence>
<reference evidence="2" key="2">
    <citation type="submission" date="2021-02" db="EMBL/GenBank/DDBJ databases">
        <authorList>
            <person name="Kimball J.A."/>
            <person name="Haas M.W."/>
            <person name="Macchietto M."/>
            <person name="Kono T."/>
            <person name="Duquette J."/>
            <person name="Shao M."/>
        </authorList>
    </citation>
    <scope>NUCLEOTIDE SEQUENCE</scope>
    <source>
        <tissue evidence="2">Fresh leaf tissue</tissue>
    </source>
</reference>
<feature type="region of interest" description="Disordered" evidence="1">
    <location>
        <begin position="1"/>
        <end position="44"/>
    </location>
</feature>
<dbReference type="EMBL" id="JAAALK010000284">
    <property type="protein sequence ID" value="KAG8069383.1"/>
    <property type="molecule type" value="Genomic_DNA"/>
</dbReference>
<organism evidence="2 3">
    <name type="scientific">Zizania palustris</name>
    <name type="common">Northern wild rice</name>
    <dbReference type="NCBI Taxonomy" id="103762"/>
    <lineage>
        <taxon>Eukaryota</taxon>
        <taxon>Viridiplantae</taxon>
        <taxon>Streptophyta</taxon>
        <taxon>Embryophyta</taxon>
        <taxon>Tracheophyta</taxon>
        <taxon>Spermatophyta</taxon>
        <taxon>Magnoliopsida</taxon>
        <taxon>Liliopsida</taxon>
        <taxon>Poales</taxon>
        <taxon>Poaceae</taxon>
        <taxon>BOP clade</taxon>
        <taxon>Oryzoideae</taxon>
        <taxon>Oryzeae</taxon>
        <taxon>Zizaniinae</taxon>
        <taxon>Zizania</taxon>
    </lineage>
</organism>
<evidence type="ECO:0000313" key="3">
    <source>
        <dbReference type="Proteomes" id="UP000729402"/>
    </source>
</evidence>
<reference evidence="2" key="1">
    <citation type="journal article" date="2021" name="bioRxiv">
        <title>Whole Genome Assembly and Annotation of Northern Wild Rice, Zizania palustris L., Supports a Whole Genome Duplication in the Zizania Genus.</title>
        <authorList>
            <person name="Haas M."/>
            <person name="Kono T."/>
            <person name="Macchietto M."/>
            <person name="Millas R."/>
            <person name="McGilp L."/>
            <person name="Shao M."/>
            <person name="Duquette J."/>
            <person name="Hirsch C.N."/>
            <person name="Kimball J."/>
        </authorList>
    </citation>
    <scope>NUCLEOTIDE SEQUENCE</scope>
    <source>
        <tissue evidence="2">Fresh leaf tissue</tissue>
    </source>
</reference>
<evidence type="ECO:0000313" key="2">
    <source>
        <dbReference type="EMBL" id="KAG8069383.1"/>
    </source>
</evidence>
<proteinExistence type="predicted"/>
<keyword evidence="3" id="KW-1185">Reference proteome</keyword>
<accession>A0A8J5SU39</accession>
<gene>
    <name evidence="2" type="ORF">GUJ93_ZPchr0005g15314</name>
</gene>
<protein>
    <submittedName>
        <fullName evidence="2">Uncharacterized protein</fullName>
    </submittedName>
</protein>
<name>A0A8J5SU39_ZIZPA</name>
<dbReference type="Proteomes" id="UP000729402">
    <property type="component" value="Unassembled WGS sequence"/>
</dbReference>
<dbReference type="OrthoDB" id="692177at2759"/>
<dbReference type="AlphaFoldDB" id="A0A8J5SU39"/>
<comment type="caution">
    <text evidence="2">The sequence shown here is derived from an EMBL/GenBank/DDBJ whole genome shotgun (WGS) entry which is preliminary data.</text>
</comment>
<sequence>MATRCSPPQPQPRPSSSRALTNGRGRGLRSTPPSSTTQPEVDALRETKRDLEEKLAATSHENRFLTAEAFRLEGVVCQAMEDSRPPPSTSAAASEDEAATLRAEVKRLLAAEKSRPRGRVCVSLQNSNTELQGLQKEVVILEEELNALKASAACHF</sequence>